<dbReference type="AlphaFoldDB" id="A0AAX4J2S2"/>
<evidence type="ECO:0000313" key="2">
    <source>
        <dbReference type="Proteomes" id="UP001322277"/>
    </source>
</evidence>
<dbReference type="KEGG" id="cdet:87951144"/>
<evidence type="ECO:0000313" key="1">
    <source>
        <dbReference type="EMBL" id="WQF89630.1"/>
    </source>
</evidence>
<name>A0AAX4J2S2_9PEZI</name>
<protein>
    <submittedName>
        <fullName evidence="1">Uncharacterized protein</fullName>
    </submittedName>
</protein>
<accession>A0AAX4J2S2</accession>
<dbReference type="EMBL" id="CP137314">
    <property type="protein sequence ID" value="WQF89630.1"/>
    <property type="molecule type" value="Genomic_DNA"/>
</dbReference>
<reference evidence="2" key="1">
    <citation type="journal article" date="2023" name="bioRxiv">
        <title>Complete genome of the Medicago anthracnose fungus, Colletotrichum destructivum, reveals a mini-chromosome-like region within a core chromosome.</title>
        <authorList>
            <person name="Lapalu N."/>
            <person name="Simon A."/>
            <person name="Lu A."/>
            <person name="Plaumann P.-L."/>
            <person name="Amselem J."/>
            <person name="Pigne S."/>
            <person name="Auger A."/>
            <person name="Koch C."/>
            <person name="Dallery J.-F."/>
            <person name="O'Connell R.J."/>
        </authorList>
    </citation>
    <scope>NUCLEOTIDE SEQUENCE [LARGE SCALE GENOMIC DNA]</scope>
    <source>
        <strain evidence="2">CBS 520.97</strain>
    </source>
</reference>
<organism evidence="1 2">
    <name type="scientific">Colletotrichum destructivum</name>
    <dbReference type="NCBI Taxonomy" id="34406"/>
    <lineage>
        <taxon>Eukaryota</taxon>
        <taxon>Fungi</taxon>
        <taxon>Dikarya</taxon>
        <taxon>Ascomycota</taxon>
        <taxon>Pezizomycotina</taxon>
        <taxon>Sordariomycetes</taxon>
        <taxon>Hypocreomycetidae</taxon>
        <taxon>Glomerellales</taxon>
        <taxon>Glomerellaceae</taxon>
        <taxon>Colletotrichum</taxon>
        <taxon>Colletotrichum destructivum species complex</taxon>
    </lineage>
</organism>
<dbReference type="Proteomes" id="UP001322277">
    <property type="component" value="Chromosome 10"/>
</dbReference>
<sequence length="63" mass="7168">MMIEDLHSAIARVRIASLQSEVLSKSPTREVVRRRSCSKVKPIHVAKGRLPLFTKQRTVRVIS</sequence>
<dbReference type="RefSeq" id="XP_062786851.1">
    <property type="nucleotide sequence ID" value="XM_062930800.1"/>
</dbReference>
<gene>
    <name evidence="1" type="ORF">CDEST_14644</name>
</gene>
<proteinExistence type="predicted"/>
<dbReference type="GeneID" id="87951144"/>
<keyword evidence="2" id="KW-1185">Reference proteome</keyword>